<dbReference type="GO" id="GO:0016020">
    <property type="term" value="C:membrane"/>
    <property type="evidence" value="ECO:0007669"/>
    <property type="project" value="UniProtKB-SubCell"/>
</dbReference>
<dbReference type="InterPro" id="IPR036513">
    <property type="entry name" value="STAS_dom_sf"/>
</dbReference>
<evidence type="ECO:0000313" key="8">
    <source>
        <dbReference type="EMBL" id="GAA0138467.1"/>
    </source>
</evidence>
<keyword evidence="2" id="KW-0813">Transport</keyword>
<proteinExistence type="predicted"/>
<keyword evidence="5 6" id="KW-0472">Membrane</keyword>
<dbReference type="Pfam" id="PF00916">
    <property type="entry name" value="Sulfate_transp"/>
    <property type="match status" value="1"/>
</dbReference>
<feature type="domain" description="STAS" evidence="7">
    <location>
        <begin position="177"/>
        <end position="300"/>
    </location>
</feature>
<feature type="transmembrane region" description="Helical" evidence="6">
    <location>
        <begin position="121"/>
        <end position="149"/>
    </location>
</feature>
<evidence type="ECO:0000256" key="5">
    <source>
        <dbReference type="ARBA" id="ARBA00023136"/>
    </source>
</evidence>
<gene>
    <name evidence="8" type="ORF">LIER_42536</name>
</gene>
<dbReference type="GO" id="GO:0055085">
    <property type="term" value="P:transmembrane transport"/>
    <property type="evidence" value="ECO:0007669"/>
    <property type="project" value="InterPro"/>
</dbReference>
<evidence type="ECO:0000256" key="3">
    <source>
        <dbReference type="ARBA" id="ARBA00022692"/>
    </source>
</evidence>
<name>A0AAV3NHV1_LITER</name>
<evidence type="ECO:0000256" key="2">
    <source>
        <dbReference type="ARBA" id="ARBA00022448"/>
    </source>
</evidence>
<keyword evidence="4 6" id="KW-1133">Transmembrane helix</keyword>
<keyword evidence="9" id="KW-1185">Reference proteome</keyword>
<feature type="transmembrane region" description="Helical" evidence="6">
    <location>
        <begin position="91"/>
        <end position="114"/>
    </location>
</feature>
<reference evidence="8 9" key="1">
    <citation type="submission" date="2024-01" db="EMBL/GenBank/DDBJ databases">
        <title>The complete chloroplast genome sequence of Lithospermum erythrorhizon: insights into the phylogenetic relationship among Boraginaceae species and the maternal lineages of purple gromwells.</title>
        <authorList>
            <person name="Okada T."/>
            <person name="Watanabe K."/>
        </authorList>
    </citation>
    <scope>NUCLEOTIDE SEQUENCE [LARGE SCALE GENOMIC DNA]</scope>
</reference>
<comment type="caution">
    <text evidence="8">The sequence shown here is derived from an EMBL/GenBank/DDBJ whole genome shotgun (WGS) entry which is preliminary data.</text>
</comment>
<feature type="transmembrane region" description="Helical" evidence="6">
    <location>
        <begin position="68"/>
        <end position="85"/>
    </location>
</feature>
<dbReference type="FunFam" id="3.30.750.24:FF:000002">
    <property type="entry name" value="Sulfate transporter 31"/>
    <property type="match status" value="1"/>
</dbReference>
<dbReference type="InterPro" id="IPR001902">
    <property type="entry name" value="SLC26A/SulP_fam"/>
</dbReference>
<dbReference type="SUPFAM" id="SSF52091">
    <property type="entry name" value="SpoIIaa-like"/>
    <property type="match status" value="1"/>
</dbReference>
<dbReference type="Pfam" id="PF01740">
    <property type="entry name" value="STAS"/>
    <property type="match status" value="1"/>
</dbReference>
<evidence type="ECO:0000259" key="7">
    <source>
        <dbReference type="PROSITE" id="PS50801"/>
    </source>
</evidence>
<sequence>MVALTEAVAIGRTFAAMKDYQLDGNKEMVALGTMNVIGSMTSCYVSTGSFSRSAVNYMSGCQTAVSNIVMSFVVFLTLLFITPLFKYTPNAILASIIISAVISLIDYEAVALIWKIDKFDFVACMGAFFGVVFISVEIGLLIAVSISFAKILLQVTRPRTAVLGRIPRTNVYRNIEQYPEATKVPGLLIVRIDSAIYFSNSNYIRERALRWLTDEDDQLKEAGLPKIQCLVVEMSPVTDIDTSGIHALEELYKSLQKREIQLVLANPGRVVIDKLHASSLVSLIGQDKIFLTVADAVVTCSPKIVEEV</sequence>
<dbReference type="InterPro" id="IPR002645">
    <property type="entry name" value="STAS_dom"/>
</dbReference>
<keyword evidence="3 6" id="KW-0812">Transmembrane</keyword>
<evidence type="ECO:0000256" key="4">
    <source>
        <dbReference type="ARBA" id="ARBA00022989"/>
    </source>
</evidence>
<accession>A0AAV3NHV1</accession>
<organism evidence="8 9">
    <name type="scientific">Lithospermum erythrorhizon</name>
    <name type="common">Purple gromwell</name>
    <name type="synonym">Lithospermum officinale var. erythrorhizon</name>
    <dbReference type="NCBI Taxonomy" id="34254"/>
    <lineage>
        <taxon>Eukaryota</taxon>
        <taxon>Viridiplantae</taxon>
        <taxon>Streptophyta</taxon>
        <taxon>Embryophyta</taxon>
        <taxon>Tracheophyta</taxon>
        <taxon>Spermatophyta</taxon>
        <taxon>Magnoliopsida</taxon>
        <taxon>eudicotyledons</taxon>
        <taxon>Gunneridae</taxon>
        <taxon>Pentapetalae</taxon>
        <taxon>asterids</taxon>
        <taxon>lamiids</taxon>
        <taxon>Boraginales</taxon>
        <taxon>Boraginaceae</taxon>
        <taxon>Boraginoideae</taxon>
        <taxon>Lithospermeae</taxon>
        <taxon>Lithospermum</taxon>
    </lineage>
</organism>
<evidence type="ECO:0000256" key="1">
    <source>
        <dbReference type="ARBA" id="ARBA00004141"/>
    </source>
</evidence>
<dbReference type="CDD" id="cd07042">
    <property type="entry name" value="STAS_SulP_like_sulfate_transporter"/>
    <property type="match status" value="1"/>
</dbReference>
<feature type="transmembrane region" description="Helical" evidence="6">
    <location>
        <begin position="28"/>
        <end position="47"/>
    </location>
</feature>
<protein>
    <submittedName>
        <fullName evidence="8">Transporter</fullName>
    </submittedName>
</protein>
<evidence type="ECO:0000313" key="9">
    <source>
        <dbReference type="Proteomes" id="UP001454036"/>
    </source>
</evidence>
<dbReference type="Proteomes" id="UP001454036">
    <property type="component" value="Unassembled WGS sequence"/>
</dbReference>
<evidence type="ECO:0000256" key="6">
    <source>
        <dbReference type="SAM" id="Phobius"/>
    </source>
</evidence>
<dbReference type="PANTHER" id="PTHR11814">
    <property type="entry name" value="SULFATE TRANSPORTER"/>
    <property type="match status" value="1"/>
</dbReference>
<dbReference type="Gene3D" id="3.30.750.24">
    <property type="entry name" value="STAS domain"/>
    <property type="match status" value="1"/>
</dbReference>
<dbReference type="AlphaFoldDB" id="A0AAV3NHV1"/>
<comment type="subcellular location">
    <subcellularLocation>
        <location evidence="1">Membrane</location>
        <topology evidence="1">Multi-pass membrane protein</topology>
    </subcellularLocation>
</comment>
<dbReference type="InterPro" id="IPR011547">
    <property type="entry name" value="SLC26A/SulP_dom"/>
</dbReference>
<dbReference type="EMBL" id="BAABME010029859">
    <property type="protein sequence ID" value="GAA0138467.1"/>
    <property type="molecule type" value="Genomic_DNA"/>
</dbReference>
<dbReference type="PROSITE" id="PS50801">
    <property type="entry name" value="STAS"/>
    <property type="match status" value="1"/>
</dbReference>